<dbReference type="GO" id="GO:0004065">
    <property type="term" value="F:arylsulfatase activity"/>
    <property type="evidence" value="ECO:0007669"/>
    <property type="project" value="TreeGrafter"/>
</dbReference>
<dbReference type="SUPFAM" id="SSF53649">
    <property type="entry name" value="Alkaline phosphatase-like"/>
    <property type="match status" value="1"/>
</dbReference>
<dbReference type="InterPro" id="IPR000917">
    <property type="entry name" value="Sulfatase_N"/>
</dbReference>
<dbReference type="OrthoDB" id="103349at2759"/>
<sequence length="577" mass="65558">MRELPEFLQTGDELERAKMAGEAKRPNFLIVVADDLGFSDTSPYGGEIRTPVLEKLSQDGIRMTNFHTAPACSPTRSMLLSGTDHHIAGLGQMAEHMRQSEDPSVFENRPGYEGYLNFRVAALSEILKDAGYLNIMSGKWHLGMKPEHSPYARGFQKVFSFLAGSGNHYNYEPQFDDPRWKLPWRGQLWMENDRYVDRKTEIPGDFYSTTYTTDRMMEFLKGRTEEEKKQPFFAYLAYLAPHWPLQAPRELSDTYAGMYSDGPDKLSERRVKRLIELGLVPADVIPAKPEGHIGKEWKDLSDLERAESARKMEVYAAMVEMIDQGIGQVVDYLESTGELDNTFICFISDNGAEGLMMEALSTMGSDTTMADIINAYYDNSLKNIGEKDSFVWYGPRWASAATAPSRGWKVWPTEGGIRCPCIVRYPGFKSPARAITHKFTTVMDILPTMLELAGVEQPRGTFHGREVVPVRGKSWVAHLASGDYEGTEVHDEDHHVHGWELVNLRAIRRGNWKAVWMHEPRGRGEWELYDLSRDPGELNDLAAVEKEIMKEMIGHWEQYYAETGMFDIPFEMATAKG</sequence>
<dbReference type="PANTHER" id="PTHR42693:SF33">
    <property type="entry name" value="ARYLSULFATASE"/>
    <property type="match status" value="1"/>
</dbReference>
<dbReference type="PANTHER" id="PTHR42693">
    <property type="entry name" value="ARYLSULFATASE FAMILY MEMBER"/>
    <property type="match status" value="1"/>
</dbReference>
<comment type="similarity">
    <text evidence="1">Belongs to the sulfatase family.</text>
</comment>
<accession>A0A507BL47</accession>
<name>A0A507BL47_9PEZI</name>
<dbReference type="EMBL" id="SKBQ01000013">
    <property type="protein sequence ID" value="TPX17388.1"/>
    <property type="molecule type" value="Genomic_DNA"/>
</dbReference>
<comment type="caution">
    <text evidence="3">The sequence shown here is derived from an EMBL/GenBank/DDBJ whole genome shotgun (WGS) entry which is preliminary data.</text>
</comment>
<dbReference type="InterPro" id="IPR017850">
    <property type="entry name" value="Alkaline_phosphatase_core_sf"/>
</dbReference>
<dbReference type="Gene3D" id="3.30.1120.10">
    <property type="match status" value="1"/>
</dbReference>
<proteinExistence type="inferred from homology"/>
<dbReference type="InterPro" id="IPR050738">
    <property type="entry name" value="Sulfatase"/>
</dbReference>
<protein>
    <recommendedName>
        <fullName evidence="2">Sulfatase N-terminal domain-containing protein</fullName>
    </recommendedName>
</protein>
<dbReference type="Gene3D" id="3.40.720.10">
    <property type="entry name" value="Alkaline Phosphatase, subunit A"/>
    <property type="match status" value="1"/>
</dbReference>
<gene>
    <name evidence="3" type="ORF">E0L32_003031</name>
</gene>
<dbReference type="RefSeq" id="XP_030999099.1">
    <property type="nucleotide sequence ID" value="XM_031137287.1"/>
</dbReference>
<dbReference type="CDD" id="cd16025">
    <property type="entry name" value="PAS_like"/>
    <property type="match status" value="1"/>
</dbReference>
<reference evidence="3 4" key="1">
    <citation type="submission" date="2019-06" db="EMBL/GenBank/DDBJ databases">
        <title>Draft genome sequence of the filamentous fungus Phialemoniopsis curvata isolated from diesel fuel.</title>
        <authorList>
            <person name="Varaljay V.A."/>
            <person name="Lyon W.J."/>
            <person name="Crouch A.L."/>
            <person name="Drake C.E."/>
            <person name="Hollomon J.M."/>
            <person name="Nadeau L.J."/>
            <person name="Nunn H.S."/>
            <person name="Stevenson B.S."/>
            <person name="Bojanowski C.L."/>
            <person name="Crookes-Goodson W.J."/>
        </authorList>
    </citation>
    <scope>NUCLEOTIDE SEQUENCE [LARGE SCALE GENOMIC DNA]</scope>
    <source>
        <strain evidence="3 4">D216</strain>
    </source>
</reference>
<dbReference type="Proteomes" id="UP000319257">
    <property type="component" value="Unassembled WGS sequence"/>
</dbReference>
<dbReference type="AlphaFoldDB" id="A0A507BL47"/>
<organism evidence="3 4">
    <name type="scientific">Thyridium curvatum</name>
    <dbReference type="NCBI Taxonomy" id="1093900"/>
    <lineage>
        <taxon>Eukaryota</taxon>
        <taxon>Fungi</taxon>
        <taxon>Dikarya</taxon>
        <taxon>Ascomycota</taxon>
        <taxon>Pezizomycotina</taxon>
        <taxon>Sordariomycetes</taxon>
        <taxon>Sordariomycetidae</taxon>
        <taxon>Thyridiales</taxon>
        <taxon>Thyridiaceae</taxon>
        <taxon>Thyridium</taxon>
    </lineage>
</organism>
<evidence type="ECO:0000313" key="4">
    <source>
        <dbReference type="Proteomes" id="UP000319257"/>
    </source>
</evidence>
<dbReference type="InParanoid" id="A0A507BL47"/>
<evidence type="ECO:0000259" key="2">
    <source>
        <dbReference type="Pfam" id="PF00884"/>
    </source>
</evidence>
<dbReference type="Pfam" id="PF00884">
    <property type="entry name" value="Sulfatase"/>
    <property type="match status" value="1"/>
</dbReference>
<evidence type="ECO:0000256" key="1">
    <source>
        <dbReference type="ARBA" id="ARBA00008779"/>
    </source>
</evidence>
<keyword evidence="4" id="KW-1185">Reference proteome</keyword>
<evidence type="ECO:0000313" key="3">
    <source>
        <dbReference type="EMBL" id="TPX17388.1"/>
    </source>
</evidence>
<dbReference type="GeneID" id="41970478"/>
<feature type="domain" description="Sulfatase N-terminal" evidence="2">
    <location>
        <begin position="26"/>
        <end position="455"/>
    </location>
</feature>
<dbReference type="STRING" id="1093900.A0A507BL47"/>